<sequence length="81" mass="8882">MMKFGFALKSVLCDVTQQQMTVYKNAFRPAEDAFSVAQQAGQLFTPEALSHQQRQAAAGSGEAEKRRIPALVHLFSAQLPS</sequence>
<dbReference type="EMBL" id="CP009288">
    <property type="protein sequence ID" value="AIQ14770.1"/>
    <property type="molecule type" value="Genomic_DNA"/>
</dbReference>
<dbReference type="AlphaFoldDB" id="A0A089HVI0"/>
<keyword evidence="2" id="KW-1185">Reference proteome</keyword>
<proteinExistence type="predicted"/>
<organism evidence="1 2">
    <name type="scientific">Paenibacillus durus</name>
    <name type="common">Paenibacillus azotofixans</name>
    <dbReference type="NCBI Taxonomy" id="44251"/>
    <lineage>
        <taxon>Bacteria</taxon>
        <taxon>Bacillati</taxon>
        <taxon>Bacillota</taxon>
        <taxon>Bacilli</taxon>
        <taxon>Bacillales</taxon>
        <taxon>Paenibacillaceae</taxon>
        <taxon>Paenibacillus</taxon>
    </lineage>
</organism>
<dbReference type="Proteomes" id="UP000029409">
    <property type="component" value="Chromosome"/>
</dbReference>
<accession>A0A089HVI0</accession>
<evidence type="ECO:0000313" key="1">
    <source>
        <dbReference type="EMBL" id="AIQ14770.1"/>
    </source>
</evidence>
<reference evidence="1 2" key="1">
    <citation type="submission" date="2014-08" db="EMBL/GenBank/DDBJ databases">
        <title>Comparative genomics of the Paenibacillus odorifer group.</title>
        <authorList>
            <person name="den Bakker H.C."/>
            <person name="Tsai Y.-C."/>
            <person name="Martin N."/>
            <person name="Korlach J."/>
            <person name="Wiedmann M."/>
        </authorList>
    </citation>
    <scope>NUCLEOTIDE SEQUENCE [LARGE SCALE GENOMIC DNA]</scope>
    <source>
        <strain evidence="1 2">DSM 1735</strain>
    </source>
</reference>
<name>A0A089HVI0_PAEDU</name>
<gene>
    <name evidence="1" type="ORF">PDUR_24995</name>
</gene>
<evidence type="ECO:0000313" key="2">
    <source>
        <dbReference type="Proteomes" id="UP000029409"/>
    </source>
</evidence>
<dbReference type="KEGG" id="pdu:PDUR_24995"/>
<protein>
    <submittedName>
        <fullName evidence="1">Uncharacterized protein</fullName>
    </submittedName>
</protein>
<dbReference type="RefSeq" id="WP_042208483.1">
    <property type="nucleotide sequence ID" value="NZ_CP009288.1"/>
</dbReference>